<keyword evidence="3" id="KW-1185">Reference proteome</keyword>
<dbReference type="SUPFAM" id="SSF50156">
    <property type="entry name" value="PDZ domain-like"/>
    <property type="match status" value="1"/>
</dbReference>
<keyword evidence="1" id="KW-0812">Transmembrane</keyword>
<sequence length="412" mass="45818">MFPWLDILGVIISRTVALYFSPTFWAILALVIFQYWQMQRNQQRMFGVHSYSILQQVFRAAGYGMLGGILGSFIMMVFGITLNQLGLNYIWPVAIALMLINMRFLCFAYAGGLVAVANVLFGWPEVNVPQVLALVAILHITESVLIAISNRYGAVPLIVKKEDGRLVGAFNLQNFWPLPLVLLTAVAIPGGDLPGGTLKMPEWWPLIPTSLELNEGQRWIYATMPVVAALGYADIAVASSPDKRRRQSALHLGLYSIILLCLAVLSARFEWVKIFAALASPLGHEYLIQRDSQREMAGEPRFVPPETGVMVLDTIYNTPARAAGLQPGDIITGLNALAIRRPVDLALALAQAPEEAWLEYVRNGRLNKRQLKFKPSGVLGVILVPNGDEQVYAEIRTERFGLTDWLKRKFGR</sequence>
<proteinExistence type="predicted"/>
<dbReference type="RefSeq" id="WP_092074361.1">
    <property type="nucleotide sequence ID" value="NZ_FNHB01000008.1"/>
</dbReference>
<organism evidence="2 3">
    <name type="scientific">Dendrosporobacter quercicolus</name>
    <dbReference type="NCBI Taxonomy" id="146817"/>
    <lineage>
        <taxon>Bacteria</taxon>
        <taxon>Bacillati</taxon>
        <taxon>Bacillota</taxon>
        <taxon>Negativicutes</taxon>
        <taxon>Selenomonadales</taxon>
        <taxon>Sporomusaceae</taxon>
        <taxon>Dendrosporobacter</taxon>
    </lineage>
</organism>
<name>A0A1G9WZV3_9FIRM</name>
<dbReference type="Gene3D" id="2.30.42.10">
    <property type="match status" value="1"/>
</dbReference>
<protein>
    <recommendedName>
        <fullName evidence="4">PDZ domain-containing protein</fullName>
    </recommendedName>
</protein>
<feature type="transmembrane region" description="Helical" evidence="1">
    <location>
        <begin position="219"/>
        <end position="237"/>
    </location>
</feature>
<dbReference type="InterPro" id="IPR036034">
    <property type="entry name" value="PDZ_sf"/>
</dbReference>
<feature type="transmembrane region" description="Helical" evidence="1">
    <location>
        <begin position="130"/>
        <end position="148"/>
    </location>
</feature>
<gene>
    <name evidence="2" type="ORF">SAMN04488502_108141</name>
</gene>
<dbReference type="STRING" id="146817.SAMN04488502_108141"/>
<feature type="transmembrane region" description="Helical" evidence="1">
    <location>
        <begin position="169"/>
        <end position="188"/>
    </location>
</feature>
<keyword evidence="1" id="KW-1133">Transmembrane helix</keyword>
<feature type="transmembrane region" description="Helical" evidence="1">
    <location>
        <begin position="16"/>
        <end position="36"/>
    </location>
</feature>
<feature type="transmembrane region" description="Helical" evidence="1">
    <location>
        <begin position="84"/>
        <end position="100"/>
    </location>
</feature>
<accession>A0A1G9WZV3</accession>
<feature type="transmembrane region" description="Helical" evidence="1">
    <location>
        <begin position="249"/>
        <end position="265"/>
    </location>
</feature>
<dbReference type="AlphaFoldDB" id="A0A1G9WZV3"/>
<feature type="transmembrane region" description="Helical" evidence="1">
    <location>
        <begin position="107"/>
        <end position="124"/>
    </location>
</feature>
<dbReference type="EMBL" id="FNHB01000008">
    <property type="protein sequence ID" value="SDM90012.1"/>
    <property type="molecule type" value="Genomic_DNA"/>
</dbReference>
<keyword evidence="1" id="KW-0472">Membrane</keyword>
<evidence type="ECO:0000313" key="3">
    <source>
        <dbReference type="Proteomes" id="UP000214880"/>
    </source>
</evidence>
<evidence type="ECO:0008006" key="4">
    <source>
        <dbReference type="Google" id="ProtNLM"/>
    </source>
</evidence>
<dbReference type="OrthoDB" id="198399at2"/>
<dbReference type="Proteomes" id="UP000214880">
    <property type="component" value="Unassembled WGS sequence"/>
</dbReference>
<reference evidence="2 3" key="1">
    <citation type="submission" date="2016-10" db="EMBL/GenBank/DDBJ databases">
        <authorList>
            <person name="de Groot N.N."/>
        </authorList>
    </citation>
    <scope>NUCLEOTIDE SEQUENCE [LARGE SCALE GENOMIC DNA]</scope>
    <source>
        <strain evidence="2 3">DSM 1736</strain>
    </source>
</reference>
<feature type="transmembrane region" description="Helical" evidence="1">
    <location>
        <begin position="57"/>
        <end position="78"/>
    </location>
</feature>
<evidence type="ECO:0000313" key="2">
    <source>
        <dbReference type="EMBL" id="SDM90012.1"/>
    </source>
</evidence>
<evidence type="ECO:0000256" key="1">
    <source>
        <dbReference type="SAM" id="Phobius"/>
    </source>
</evidence>